<dbReference type="AlphaFoldDB" id="F2SM98"/>
<dbReference type="RefSeq" id="XP_047606067.1">
    <property type="nucleotide sequence ID" value="XM_047749641.1"/>
</dbReference>
<evidence type="ECO:0000313" key="1">
    <source>
        <dbReference type="EMBL" id="EGD87572.2"/>
    </source>
</evidence>
<evidence type="ECO:0000313" key="2">
    <source>
        <dbReference type="Proteomes" id="UP000008864"/>
    </source>
</evidence>
<reference evidence="2" key="2">
    <citation type="journal article" date="2012" name="MBio">
        <title>Comparative genome analysis of Trichophyton rubrum and related dermatophytes reveals candidate genes involved in infection.</title>
        <authorList>
            <person name="Martinez D.A."/>
            <person name="Oliver B.G."/>
            <person name="Graeser Y."/>
            <person name="Goldberg J.M."/>
            <person name="Li W."/>
            <person name="Martinez-Rossi N.M."/>
            <person name="Monod M."/>
            <person name="Shelest E."/>
            <person name="Barton R.C."/>
            <person name="Birch E."/>
            <person name="Brakhage A.A."/>
            <person name="Chen Z."/>
            <person name="Gurr S.J."/>
            <person name="Heiman D."/>
            <person name="Heitman J."/>
            <person name="Kosti I."/>
            <person name="Rossi A."/>
            <person name="Saif S."/>
            <person name="Samalova M."/>
            <person name="Saunders C.W."/>
            <person name="Shea T."/>
            <person name="Summerbell R.C."/>
            <person name="Xu J."/>
            <person name="Young S."/>
            <person name="Zeng Q."/>
            <person name="Birren B.W."/>
            <person name="Cuomo C.A."/>
            <person name="White T.C."/>
        </authorList>
    </citation>
    <scope>NUCLEOTIDE SEQUENCE [LARGE SCALE GENOMIC DNA]</scope>
    <source>
        <strain evidence="2">ATCC MYA-4607 / CBS 118892</strain>
    </source>
</reference>
<dbReference type="VEuPathDB" id="FungiDB:TERG_03819"/>
<organism evidence="1 2">
    <name type="scientific">Trichophyton rubrum (strain ATCC MYA-4607 / CBS 118892)</name>
    <name type="common">Athlete's foot fungus</name>
    <dbReference type="NCBI Taxonomy" id="559305"/>
    <lineage>
        <taxon>Eukaryota</taxon>
        <taxon>Fungi</taxon>
        <taxon>Dikarya</taxon>
        <taxon>Ascomycota</taxon>
        <taxon>Pezizomycotina</taxon>
        <taxon>Eurotiomycetes</taxon>
        <taxon>Eurotiomycetidae</taxon>
        <taxon>Onygenales</taxon>
        <taxon>Arthrodermataceae</taxon>
        <taxon>Trichophyton</taxon>
    </lineage>
</organism>
<dbReference type="EMBL" id="GG700650">
    <property type="protein sequence ID" value="KFL61347.1"/>
    <property type="molecule type" value="Genomic_DNA"/>
</dbReference>
<dbReference type="Proteomes" id="UP000008864">
    <property type="component" value="Unassembled WGS sequence"/>
</dbReference>
<dbReference type="RefSeq" id="XP_047604137.1">
    <property type="nucleotide sequence ID" value="XM_047748161.1"/>
</dbReference>
<proteinExistence type="predicted"/>
<gene>
    <name evidence="1" type="ORF">TERG_03819</name>
</gene>
<dbReference type="EMBL" id="GG700650">
    <property type="protein sequence ID" value="EGD87572.2"/>
    <property type="molecule type" value="Genomic_DNA"/>
</dbReference>
<protein>
    <submittedName>
        <fullName evidence="1">Uncharacterized protein</fullName>
    </submittedName>
</protein>
<dbReference type="GeneID" id="10378039"/>
<sequence>MTRKVVRLKVRTGVVIFLMQNMTHPSSAKRRHYSQSQVRISYPSSHLQTRPSARQISPPRAPVAIAPQALGIHVPPILAEKGQSARGLTFTLIQQAALQSTKSRI</sequence>
<name>F2SM98_TRIRC</name>
<accession>F2SM98</accession>
<keyword evidence="2" id="KW-1185">Reference proteome</keyword>
<reference evidence="1" key="1">
    <citation type="submission" date="2009-09" db="EMBL/GenBank/DDBJ databases">
        <title>Annotation of Trichophyton rubrum strain CBS 118892.</title>
        <authorList>
            <consortium name="The Broad Institute Genome Sequencing Platform"/>
            <person name="Cuomo C."/>
            <person name="Henn M."/>
            <person name="Martinez D."/>
            <person name="Young S.K."/>
            <person name="Zeng Q."/>
            <person name="Gargeya S."/>
            <person name="Haas B."/>
            <person name="Alvarado L."/>
            <person name="Berlin A."/>
            <person name="Chapman S."/>
            <person name="Chen Z."/>
            <person name="Freedman E."/>
            <person name="Gellesch M."/>
            <person name="Goldberg J."/>
            <person name="Griggs A."/>
            <person name="Gujja S."/>
            <person name="Heilman E.R."/>
            <person name="Heiman D."/>
            <person name="Howarth C."/>
            <person name="Larson L."/>
            <person name="Mehta T."/>
            <person name="Pearson M."/>
            <person name="Roberts A."/>
            <person name="Saif S."/>
            <person name="Shea T."/>
            <person name="Shenoy N."/>
            <person name="Sisk P."/>
            <person name="Stolte C."/>
            <person name="Sykes S."/>
            <person name="White J."/>
            <person name="Yandava C."/>
            <person name="White T.C."/>
            <person name="Abdel-Rahman S."/>
            <person name="Graser Y."/>
            <person name="Gurr S.J."/>
            <person name="Kohler G."/>
            <person name="Martinez-Rossi N."/>
            <person name="Oliver B.C."/>
            <person name="Rossi A."/>
            <person name="Shelest E."/>
            <person name="Summerbell R."/>
            <person name="Lander E."/>
            <person name="Nusbaum C."/>
            <person name="Birren B."/>
        </authorList>
    </citation>
    <scope>NUCLEOTIDE SEQUENCE [LARGE SCALE GENOMIC DNA]</scope>
    <source>
        <strain evidence="1">CBS 118892</strain>
    </source>
</reference>
<dbReference type="HOGENOM" id="CLU_2238545_0_0_1"/>
<reference evidence="1" key="3">
    <citation type="submission" date="2014-02" db="EMBL/GenBank/DDBJ databases">
        <authorList>
            <consortium name="The Broad Institute Genome Sequencing Platform"/>
            <person name="Cuomo C.A."/>
            <person name="White T.C."/>
            <person name="Graser Y."/>
            <person name="Martinez-Rossi N."/>
            <person name="Heitman J."/>
            <person name="Young S.K."/>
            <person name="Zeng Q."/>
            <person name="Gargeya S."/>
            <person name="Abouelleil A."/>
            <person name="Alvarado L."/>
            <person name="Chapman S.B."/>
            <person name="Gainer-Dewar J."/>
            <person name="Goldberg J."/>
            <person name="Griggs A."/>
            <person name="Gujja S."/>
            <person name="Hansen M."/>
            <person name="Howarth C."/>
            <person name="Imamovic A."/>
            <person name="Larimer J."/>
            <person name="Martinez D."/>
            <person name="Murphy C."/>
            <person name="Pearson M.D."/>
            <person name="Persinoti G."/>
            <person name="Poon T."/>
            <person name="Priest M."/>
            <person name="Roberts A.D."/>
            <person name="Saif S."/>
            <person name="Shea T.D."/>
            <person name="Sykes S.N."/>
            <person name="Wortman J."/>
            <person name="Nusbaum C."/>
            <person name="Birren B."/>
        </authorList>
    </citation>
    <scope>NUCLEOTIDE SEQUENCE</scope>
    <source>
        <strain evidence="1">CBS 118892</strain>
    </source>
</reference>